<dbReference type="Gene3D" id="3.30.2310.20">
    <property type="entry name" value="RelE-like"/>
    <property type="match status" value="1"/>
</dbReference>
<name>A0AAW9RBC3_9GAMM</name>
<dbReference type="NCBIfam" id="TIGR02385">
    <property type="entry name" value="RelE_StbE"/>
    <property type="match status" value="1"/>
</dbReference>
<accession>A0AAW9RBC3</accession>
<protein>
    <submittedName>
        <fullName evidence="2">Type II toxin-antitoxin system mRNA interferase toxin, RelE/StbE family</fullName>
    </submittedName>
</protein>
<dbReference type="InterPro" id="IPR007712">
    <property type="entry name" value="RelE/ParE_toxin"/>
</dbReference>
<gene>
    <name evidence="2" type="ORF">V3330_17380</name>
</gene>
<comment type="caution">
    <text evidence="2">The sequence shown here is derived from an EMBL/GenBank/DDBJ whole genome shotgun (WGS) entry which is preliminary data.</text>
</comment>
<evidence type="ECO:0000313" key="2">
    <source>
        <dbReference type="EMBL" id="MEJ8569402.1"/>
    </source>
</evidence>
<dbReference type="SUPFAM" id="SSF143011">
    <property type="entry name" value="RelE-like"/>
    <property type="match status" value="1"/>
</dbReference>
<dbReference type="InterPro" id="IPR035093">
    <property type="entry name" value="RelE/ParE_toxin_dom_sf"/>
</dbReference>
<dbReference type="RefSeq" id="WP_354696724.1">
    <property type="nucleotide sequence ID" value="NZ_JAZHOG010000013.1"/>
</dbReference>
<reference evidence="2 3" key="1">
    <citation type="submission" date="2024-02" db="EMBL/GenBank/DDBJ databases">
        <title>A novel Wenzhouxiangellaceae bacterium, isolated from coastal sediments.</title>
        <authorList>
            <person name="Du Z.-J."/>
            <person name="Ye Y.-Q."/>
            <person name="Zhang X.-Y."/>
        </authorList>
    </citation>
    <scope>NUCLEOTIDE SEQUENCE [LARGE SCALE GENOMIC DNA]</scope>
    <source>
        <strain evidence="2 3">CH-27</strain>
    </source>
</reference>
<dbReference type="Proteomes" id="UP001359886">
    <property type="component" value="Unassembled WGS sequence"/>
</dbReference>
<keyword evidence="1" id="KW-1277">Toxin-antitoxin system</keyword>
<sequence length="93" mass="11114">MWQVFEHKRVSKKFKSLPIEILKRYEKWKDIVRISGPAGLRAIRGFSDEALKGQWKGHRSSRLGQKYRVFYKIEAQKVLVEVVDLTPHDYRKK</sequence>
<evidence type="ECO:0000313" key="3">
    <source>
        <dbReference type="Proteomes" id="UP001359886"/>
    </source>
</evidence>
<dbReference type="EMBL" id="JAZHOG010000013">
    <property type="protein sequence ID" value="MEJ8569402.1"/>
    <property type="molecule type" value="Genomic_DNA"/>
</dbReference>
<evidence type="ECO:0000256" key="1">
    <source>
        <dbReference type="ARBA" id="ARBA00022649"/>
    </source>
</evidence>
<keyword evidence="3" id="KW-1185">Reference proteome</keyword>
<dbReference type="AlphaFoldDB" id="A0AAW9RBC3"/>
<proteinExistence type="predicted"/>
<organism evidence="2 3">
    <name type="scientific">Elongatibacter sediminis</name>
    <dbReference type="NCBI Taxonomy" id="3119006"/>
    <lineage>
        <taxon>Bacteria</taxon>
        <taxon>Pseudomonadati</taxon>
        <taxon>Pseudomonadota</taxon>
        <taxon>Gammaproteobacteria</taxon>
        <taxon>Chromatiales</taxon>
        <taxon>Wenzhouxiangellaceae</taxon>
        <taxon>Elongatibacter</taxon>
    </lineage>
</organism>